<evidence type="ECO:0000256" key="3">
    <source>
        <dbReference type="ARBA" id="ARBA00019010"/>
    </source>
</evidence>
<dbReference type="Proteomes" id="UP000295765">
    <property type="component" value="Unassembled WGS sequence"/>
</dbReference>
<dbReference type="PANTHER" id="PTHR33540:SF2">
    <property type="entry name" value="TRNA THREONYLCARBAMOYLADENOSINE BIOSYNTHESIS PROTEIN TSAE"/>
    <property type="match status" value="1"/>
</dbReference>
<dbReference type="Gene3D" id="3.40.50.300">
    <property type="entry name" value="P-loop containing nucleotide triphosphate hydrolases"/>
    <property type="match status" value="1"/>
</dbReference>
<evidence type="ECO:0000256" key="1">
    <source>
        <dbReference type="ARBA" id="ARBA00004496"/>
    </source>
</evidence>
<evidence type="ECO:0000256" key="5">
    <source>
        <dbReference type="ARBA" id="ARBA00022694"/>
    </source>
</evidence>
<name>A0A4R2L3G5_9GAMM</name>
<evidence type="ECO:0000313" key="11">
    <source>
        <dbReference type="EMBL" id="TCO79767.1"/>
    </source>
</evidence>
<keyword evidence="9" id="KW-0460">Magnesium</keyword>
<evidence type="ECO:0000256" key="10">
    <source>
        <dbReference type="ARBA" id="ARBA00032441"/>
    </source>
</evidence>
<keyword evidence="4" id="KW-0963">Cytoplasm</keyword>
<keyword evidence="12" id="KW-1185">Reference proteome</keyword>
<dbReference type="RefSeq" id="WP_132544433.1">
    <property type="nucleotide sequence ID" value="NZ_SLWY01000017.1"/>
</dbReference>
<dbReference type="GO" id="GO:0046872">
    <property type="term" value="F:metal ion binding"/>
    <property type="evidence" value="ECO:0007669"/>
    <property type="project" value="UniProtKB-KW"/>
</dbReference>
<dbReference type="InterPro" id="IPR027417">
    <property type="entry name" value="P-loop_NTPase"/>
</dbReference>
<comment type="similarity">
    <text evidence="2">Belongs to the TsaE family.</text>
</comment>
<dbReference type="GO" id="GO:0002949">
    <property type="term" value="P:tRNA threonylcarbamoyladenosine modification"/>
    <property type="evidence" value="ECO:0007669"/>
    <property type="project" value="InterPro"/>
</dbReference>
<evidence type="ECO:0000313" key="12">
    <source>
        <dbReference type="Proteomes" id="UP000295765"/>
    </source>
</evidence>
<dbReference type="AlphaFoldDB" id="A0A4R2L3G5"/>
<dbReference type="PANTHER" id="PTHR33540">
    <property type="entry name" value="TRNA THREONYLCARBAMOYLADENOSINE BIOSYNTHESIS PROTEIN TSAE"/>
    <property type="match status" value="1"/>
</dbReference>
<evidence type="ECO:0000256" key="4">
    <source>
        <dbReference type="ARBA" id="ARBA00022490"/>
    </source>
</evidence>
<evidence type="ECO:0000256" key="8">
    <source>
        <dbReference type="ARBA" id="ARBA00022840"/>
    </source>
</evidence>
<dbReference type="SUPFAM" id="SSF52540">
    <property type="entry name" value="P-loop containing nucleoside triphosphate hydrolases"/>
    <property type="match status" value="1"/>
</dbReference>
<gene>
    <name evidence="11" type="ORF">EV699_11776</name>
</gene>
<sequence length="156" mass="16494">MTYTGSCHCELPDAAATEALGARLAGACGDDGLVVYLHGELGSGKTTLVRGLLHALGHAGRVRSPTYTLVEPYELGARSVYHFDLYRLADPEELEFMGIRDFLDPAALLLVEWPEKGAGWLPPAELDLSLAYADGGGRSARLAAAGARGEAVLARL</sequence>
<dbReference type="NCBIfam" id="TIGR00150">
    <property type="entry name" value="T6A_YjeE"/>
    <property type="match status" value="1"/>
</dbReference>
<dbReference type="GO" id="GO:0005737">
    <property type="term" value="C:cytoplasm"/>
    <property type="evidence" value="ECO:0007669"/>
    <property type="project" value="UniProtKB-SubCell"/>
</dbReference>
<dbReference type="InterPro" id="IPR003442">
    <property type="entry name" value="T6A_TsaE"/>
</dbReference>
<evidence type="ECO:0000256" key="7">
    <source>
        <dbReference type="ARBA" id="ARBA00022741"/>
    </source>
</evidence>
<comment type="subcellular location">
    <subcellularLocation>
        <location evidence="1">Cytoplasm</location>
    </subcellularLocation>
</comment>
<dbReference type="OrthoDB" id="9800307at2"/>
<keyword evidence="8" id="KW-0067">ATP-binding</keyword>
<dbReference type="GO" id="GO:0005524">
    <property type="term" value="F:ATP binding"/>
    <property type="evidence" value="ECO:0007669"/>
    <property type="project" value="UniProtKB-KW"/>
</dbReference>
<reference evidence="11 12" key="1">
    <citation type="submission" date="2019-03" db="EMBL/GenBank/DDBJ databases">
        <title>Genomic Encyclopedia of Type Strains, Phase IV (KMG-IV): sequencing the most valuable type-strain genomes for metagenomic binning, comparative biology and taxonomic classification.</title>
        <authorList>
            <person name="Goeker M."/>
        </authorList>
    </citation>
    <scope>NUCLEOTIDE SEQUENCE [LARGE SCALE GENOMIC DNA]</scope>
    <source>
        <strain evidence="11 12">DSM 25287</strain>
    </source>
</reference>
<accession>A0A4R2L3G5</accession>
<organism evidence="11 12">
    <name type="scientific">Plasticicumulans lactativorans</name>
    <dbReference type="NCBI Taxonomy" id="1133106"/>
    <lineage>
        <taxon>Bacteria</taxon>
        <taxon>Pseudomonadati</taxon>
        <taxon>Pseudomonadota</taxon>
        <taxon>Gammaproteobacteria</taxon>
        <taxon>Candidatus Competibacteraceae</taxon>
        <taxon>Plasticicumulans</taxon>
    </lineage>
</organism>
<keyword evidence="6" id="KW-0479">Metal-binding</keyword>
<keyword evidence="5" id="KW-0819">tRNA processing</keyword>
<keyword evidence="7" id="KW-0547">Nucleotide-binding</keyword>
<protein>
    <recommendedName>
        <fullName evidence="3">tRNA threonylcarbamoyladenosine biosynthesis protein TsaE</fullName>
    </recommendedName>
    <alternativeName>
        <fullName evidence="10">t(6)A37 threonylcarbamoyladenosine biosynthesis protein TsaE</fullName>
    </alternativeName>
</protein>
<dbReference type="Pfam" id="PF02367">
    <property type="entry name" value="TsaE"/>
    <property type="match status" value="1"/>
</dbReference>
<evidence type="ECO:0000256" key="2">
    <source>
        <dbReference type="ARBA" id="ARBA00007599"/>
    </source>
</evidence>
<comment type="caution">
    <text evidence="11">The sequence shown here is derived from an EMBL/GenBank/DDBJ whole genome shotgun (WGS) entry which is preliminary data.</text>
</comment>
<dbReference type="EMBL" id="SLWY01000017">
    <property type="protein sequence ID" value="TCO79767.1"/>
    <property type="molecule type" value="Genomic_DNA"/>
</dbReference>
<evidence type="ECO:0000256" key="6">
    <source>
        <dbReference type="ARBA" id="ARBA00022723"/>
    </source>
</evidence>
<proteinExistence type="inferred from homology"/>
<evidence type="ECO:0000256" key="9">
    <source>
        <dbReference type="ARBA" id="ARBA00022842"/>
    </source>
</evidence>